<gene>
    <name evidence="2" type="ORF">LTRI10_LOCUS33120</name>
</gene>
<dbReference type="InterPro" id="IPR001810">
    <property type="entry name" value="F-box_dom"/>
</dbReference>
<dbReference type="Proteomes" id="UP001497516">
    <property type="component" value="Chromosome 6"/>
</dbReference>
<reference evidence="2 3" key="1">
    <citation type="submission" date="2024-04" db="EMBL/GenBank/DDBJ databases">
        <authorList>
            <person name="Fracassetti M."/>
        </authorList>
    </citation>
    <scope>NUCLEOTIDE SEQUENCE [LARGE SCALE GENOMIC DNA]</scope>
</reference>
<dbReference type="AlphaFoldDB" id="A0AAV2F3H1"/>
<proteinExistence type="predicted"/>
<protein>
    <recommendedName>
        <fullName evidence="1">F-box domain-containing protein</fullName>
    </recommendedName>
</protein>
<evidence type="ECO:0000313" key="2">
    <source>
        <dbReference type="EMBL" id="CAL1392477.1"/>
    </source>
</evidence>
<organism evidence="2 3">
    <name type="scientific">Linum trigynum</name>
    <dbReference type="NCBI Taxonomy" id="586398"/>
    <lineage>
        <taxon>Eukaryota</taxon>
        <taxon>Viridiplantae</taxon>
        <taxon>Streptophyta</taxon>
        <taxon>Embryophyta</taxon>
        <taxon>Tracheophyta</taxon>
        <taxon>Spermatophyta</taxon>
        <taxon>Magnoliopsida</taxon>
        <taxon>eudicotyledons</taxon>
        <taxon>Gunneridae</taxon>
        <taxon>Pentapetalae</taxon>
        <taxon>rosids</taxon>
        <taxon>fabids</taxon>
        <taxon>Malpighiales</taxon>
        <taxon>Linaceae</taxon>
        <taxon>Linum</taxon>
    </lineage>
</organism>
<dbReference type="EMBL" id="OZ034819">
    <property type="protein sequence ID" value="CAL1392477.1"/>
    <property type="molecule type" value="Genomic_DNA"/>
</dbReference>
<dbReference type="Gene3D" id="1.20.1280.50">
    <property type="match status" value="1"/>
</dbReference>
<dbReference type="Pfam" id="PF00646">
    <property type="entry name" value="F-box"/>
    <property type="match status" value="1"/>
</dbReference>
<accession>A0AAV2F3H1</accession>
<dbReference type="PANTHER" id="PTHR31639">
    <property type="entry name" value="F-BOX PROTEIN-LIKE"/>
    <property type="match status" value="1"/>
</dbReference>
<evidence type="ECO:0000259" key="1">
    <source>
        <dbReference type="Pfam" id="PF00646"/>
    </source>
</evidence>
<keyword evidence="3" id="KW-1185">Reference proteome</keyword>
<feature type="domain" description="F-box" evidence="1">
    <location>
        <begin position="13"/>
        <end position="51"/>
    </location>
</feature>
<evidence type="ECO:0000313" key="3">
    <source>
        <dbReference type="Proteomes" id="UP001497516"/>
    </source>
</evidence>
<dbReference type="SUPFAM" id="SSF81383">
    <property type="entry name" value="F-box domain"/>
    <property type="match status" value="1"/>
</dbReference>
<sequence length="148" mass="17099">MKGLSDSCSTDRISNLPEVLADHIVTFLLLKDAAKAATLSTQWRYCWRNVPQLVFDSDFARTRWSESESNVHDLMNKIFTKLRFSIIANPTTKFVLAIPGLRPCDEIDHFILYLANNKKLKDFTLRILHESGWYRMFMTSGISLVCCY</sequence>
<dbReference type="InterPro" id="IPR036047">
    <property type="entry name" value="F-box-like_dom_sf"/>
</dbReference>
<name>A0AAV2F3H1_9ROSI</name>
<dbReference type="PANTHER" id="PTHR31639:SF312">
    <property type="entry name" value="CYCLIN-LIKE F-BOX"/>
    <property type="match status" value="1"/>
</dbReference>